<evidence type="ECO:0008006" key="3">
    <source>
        <dbReference type="Google" id="ProtNLM"/>
    </source>
</evidence>
<proteinExistence type="predicted"/>
<dbReference type="Proteomes" id="UP000824219">
    <property type="component" value="Linkage Group LG03"/>
</dbReference>
<name>A0A9D3P8L6_9TELE</name>
<evidence type="ECO:0000313" key="2">
    <source>
        <dbReference type="Proteomes" id="UP000824219"/>
    </source>
</evidence>
<dbReference type="EMBL" id="JAHKSW010000003">
    <property type="protein sequence ID" value="KAG7334457.1"/>
    <property type="molecule type" value="Genomic_DNA"/>
</dbReference>
<keyword evidence="2" id="KW-1185">Reference proteome</keyword>
<evidence type="ECO:0000313" key="1">
    <source>
        <dbReference type="EMBL" id="KAG7334457.1"/>
    </source>
</evidence>
<protein>
    <recommendedName>
        <fullName evidence="3">Ubiquitin-like protease family profile domain-containing protein</fullName>
    </recommendedName>
</protein>
<dbReference type="OrthoDB" id="413122at2759"/>
<reference evidence="1 2" key="1">
    <citation type="submission" date="2021-06" db="EMBL/GenBank/DDBJ databases">
        <title>Chromosome-level genome assembly of the red-tail catfish (Hemibagrus wyckioides).</title>
        <authorList>
            <person name="Shao F."/>
        </authorList>
    </citation>
    <scope>NUCLEOTIDE SEQUENCE [LARGE SCALE GENOMIC DNA]</scope>
    <source>
        <strain evidence="1">EC202008001</strain>
        <tissue evidence="1">Blood</tissue>
    </source>
</reference>
<sequence>MDPLGNEASYERRILRNWRNFMKQRGDDDNRATWTVETLQHNKQRDGSSCGVLILKFAEHLLSVGDISAVQTTSDFVTCADCK</sequence>
<dbReference type="Gene3D" id="3.40.395.10">
    <property type="entry name" value="Adenoviral Proteinase, Chain A"/>
    <property type="match status" value="1"/>
</dbReference>
<dbReference type="InterPro" id="IPR038765">
    <property type="entry name" value="Papain-like_cys_pep_sf"/>
</dbReference>
<dbReference type="SUPFAM" id="SSF54001">
    <property type="entry name" value="Cysteine proteinases"/>
    <property type="match status" value="1"/>
</dbReference>
<accession>A0A9D3P8L6</accession>
<gene>
    <name evidence="1" type="ORF">KOW79_002864</name>
</gene>
<comment type="caution">
    <text evidence="1">The sequence shown here is derived from an EMBL/GenBank/DDBJ whole genome shotgun (WGS) entry which is preliminary data.</text>
</comment>
<dbReference type="AlphaFoldDB" id="A0A9D3P8L6"/>
<organism evidence="1 2">
    <name type="scientific">Hemibagrus wyckioides</name>
    <dbReference type="NCBI Taxonomy" id="337641"/>
    <lineage>
        <taxon>Eukaryota</taxon>
        <taxon>Metazoa</taxon>
        <taxon>Chordata</taxon>
        <taxon>Craniata</taxon>
        <taxon>Vertebrata</taxon>
        <taxon>Euteleostomi</taxon>
        <taxon>Actinopterygii</taxon>
        <taxon>Neopterygii</taxon>
        <taxon>Teleostei</taxon>
        <taxon>Ostariophysi</taxon>
        <taxon>Siluriformes</taxon>
        <taxon>Bagridae</taxon>
        <taxon>Hemibagrus</taxon>
    </lineage>
</organism>